<accession>A0AAV4FBA5</accession>
<organism evidence="3 4">
    <name type="scientific">Elysia marginata</name>
    <dbReference type="NCBI Taxonomy" id="1093978"/>
    <lineage>
        <taxon>Eukaryota</taxon>
        <taxon>Metazoa</taxon>
        <taxon>Spiralia</taxon>
        <taxon>Lophotrochozoa</taxon>
        <taxon>Mollusca</taxon>
        <taxon>Gastropoda</taxon>
        <taxon>Heterobranchia</taxon>
        <taxon>Euthyneura</taxon>
        <taxon>Panpulmonata</taxon>
        <taxon>Sacoglossa</taxon>
        <taxon>Placobranchoidea</taxon>
        <taxon>Plakobranchidae</taxon>
        <taxon>Elysia</taxon>
    </lineage>
</organism>
<proteinExistence type="predicted"/>
<dbReference type="InterPro" id="IPR011992">
    <property type="entry name" value="EF-hand-dom_pair"/>
</dbReference>
<dbReference type="Proteomes" id="UP000762676">
    <property type="component" value="Unassembled WGS sequence"/>
</dbReference>
<evidence type="ECO:0000259" key="2">
    <source>
        <dbReference type="PROSITE" id="PS50222"/>
    </source>
</evidence>
<comment type="caution">
    <text evidence="3">The sequence shown here is derived from an EMBL/GenBank/DDBJ whole genome shotgun (WGS) entry which is preliminary data.</text>
</comment>
<protein>
    <submittedName>
        <fullName evidence="3">EF-hand calcium-binding domain-containing protein 1</fullName>
    </submittedName>
</protein>
<evidence type="ECO:0000256" key="1">
    <source>
        <dbReference type="ARBA" id="ARBA00022837"/>
    </source>
</evidence>
<dbReference type="InterPro" id="IPR002048">
    <property type="entry name" value="EF_hand_dom"/>
</dbReference>
<dbReference type="EMBL" id="BMAT01011303">
    <property type="protein sequence ID" value="GFR70166.1"/>
    <property type="molecule type" value="Genomic_DNA"/>
</dbReference>
<dbReference type="PROSITE" id="PS50222">
    <property type="entry name" value="EF_HAND_2"/>
    <property type="match status" value="1"/>
</dbReference>
<reference evidence="3 4" key="1">
    <citation type="journal article" date="2021" name="Elife">
        <title>Chloroplast acquisition without the gene transfer in kleptoplastic sea slugs, Plakobranchus ocellatus.</title>
        <authorList>
            <person name="Maeda T."/>
            <person name="Takahashi S."/>
            <person name="Yoshida T."/>
            <person name="Shimamura S."/>
            <person name="Takaki Y."/>
            <person name="Nagai Y."/>
            <person name="Toyoda A."/>
            <person name="Suzuki Y."/>
            <person name="Arimoto A."/>
            <person name="Ishii H."/>
            <person name="Satoh N."/>
            <person name="Nishiyama T."/>
            <person name="Hasebe M."/>
            <person name="Maruyama T."/>
            <person name="Minagawa J."/>
            <person name="Obokata J."/>
            <person name="Shigenobu S."/>
        </authorList>
    </citation>
    <scope>NUCLEOTIDE SEQUENCE [LARGE SCALE GENOMIC DNA]</scope>
</reference>
<sequence length="107" mass="12446">MGSEDHDYEDQVKELIDLVMVMTDQNNDGVITFEEFSEYVHHDILCIELLGSVLPRDCIISSFLPLIKEKPPHAVSLYFAHERHNSLQEPTMPPRRDKLYPVRLELP</sequence>
<keyword evidence="1" id="KW-0106">Calcium</keyword>
<feature type="domain" description="EF-hand" evidence="2">
    <location>
        <begin position="11"/>
        <end position="46"/>
    </location>
</feature>
<dbReference type="AlphaFoldDB" id="A0AAV4FBA5"/>
<keyword evidence="4" id="KW-1185">Reference proteome</keyword>
<dbReference type="PROSITE" id="PS00018">
    <property type="entry name" value="EF_HAND_1"/>
    <property type="match status" value="1"/>
</dbReference>
<gene>
    <name evidence="3" type="ORF">ElyMa_005647000</name>
</gene>
<evidence type="ECO:0000313" key="4">
    <source>
        <dbReference type="Proteomes" id="UP000762676"/>
    </source>
</evidence>
<dbReference type="GO" id="GO:0005509">
    <property type="term" value="F:calcium ion binding"/>
    <property type="evidence" value="ECO:0007669"/>
    <property type="project" value="InterPro"/>
</dbReference>
<dbReference type="SUPFAM" id="SSF47473">
    <property type="entry name" value="EF-hand"/>
    <property type="match status" value="1"/>
</dbReference>
<evidence type="ECO:0000313" key="3">
    <source>
        <dbReference type="EMBL" id="GFR70166.1"/>
    </source>
</evidence>
<dbReference type="InterPro" id="IPR018247">
    <property type="entry name" value="EF_Hand_1_Ca_BS"/>
</dbReference>
<dbReference type="Gene3D" id="1.10.238.10">
    <property type="entry name" value="EF-hand"/>
    <property type="match status" value="1"/>
</dbReference>
<name>A0AAV4FBA5_9GAST</name>